<dbReference type="PANTHER" id="PTHR31245:SF20">
    <property type="entry name" value="F18B13.13 PROTEIN"/>
    <property type="match status" value="1"/>
</dbReference>
<dbReference type="PANTHER" id="PTHR31245">
    <property type="entry name" value="UBIQUITIN SYSTEM COMPONENT CUE PROTEIN"/>
    <property type="match status" value="1"/>
</dbReference>
<feature type="compositionally biased region" description="Acidic residues" evidence="1">
    <location>
        <begin position="20"/>
        <end position="30"/>
    </location>
</feature>
<reference evidence="2" key="1">
    <citation type="submission" date="2022-04" db="EMBL/GenBank/DDBJ databases">
        <title>A functionally conserved STORR gene fusion in Papaver species that diverged 16.8 million years ago.</title>
        <authorList>
            <person name="Catania T."/>
        </authorList>
    </citation>
    <scope>NUCLEOTIDE SEQUENCE</scope>
    <source>
        <strain evidence="2">S-188037</strain>
    </source>
</reference>
<evidence type="ECO:0000313" key="3">
    <source>
        <dbReference type="Proteomes" id="UP001202328"/>
    </source>
</evidence>
<sequence>MDQASADKQAKRKRGTSISSDDDSQNELDEINSSFKRLRTSENKSVEDENQDIGVTATIGDAAESSPQDGLPKNGPEWVKLFVHDIRSASTDDDANYNAYKLLKDLEKSIRAEAQQEIVMVKQQSEKQDRTLKRAVNILHERLTKNDELLTKNQEELRKSEVKNYALALHLQEATQNKSSYERVHPCDLC</sequence>
<gene>
    <name evidence="2" type="ORF">MKW98_014514</name>
</gene>
<proteinExistence type="predicted"/>
<keyword evidence="3" id="KW-1185">Reference proteome</keyword>
<comment type="caution">
    <text evidence="2">The sequence shown here is derived from an EMBL/GenBank/DDBJ whole genome shotgun (WGS) entry which is preliminary data.</text>
</comment>
<accession>A0AAD4SJE3</accession>
<name>A0AAD4SJE3_9MAGN</name>
<dbReference type="Proteomes" id="UP001202328">
    <property type="component" value="Unassembled WGS sequence"/>
</dbReference>
<protein>
    <submittedName>
        <fullName evidence="2">Uncharacterized protein</fullName>
    </submittedName>
</protein>
<evidence type="ECO:0000256" key="1">
    <source>
        <dbReference type="SAM" id="MobiDB-lite"/>
    </source>
</evidence>
<organism evidence="2 3">
    <name type="scientific">Papaver atlanticum</name>
    <dbReference type="NCBI Taxonomy" id="357466"/>
    <lineage>
        <taxon>Eukaryota</taxon>
        <taxon>Viridiplantae</taxon>
        <taxon>Streptophyta</taxon>
        <taxon>Embryophyta</taxon>
        <taxon>Tracheophyta</taxon>
        <taxon>Spermatophyta</taxon>
        <taxon>Magnoliopsida</taxon>
        <taxon>Ranunculales</taxon>
        <taxon>Papaveraceae</taxon>
        <taxon>Papaveroideae</taxon>
        <taxon>Papaver</taxon>
    </lineage>
</organism>
<feature type="region of interest" description="Disordered" evidence="1">
    <location>
        <begin position="1"/>
        <end position="74"/>
    </location>
</feature>
<evidence type="ECO:0000313" key="2">
    <source>
        <dbReference type="EMBL" id="KAI3910129.1"/>
    </source>
</evidence>
<dbReference type="AlphaFoldDB" id="A0AAD4SJE3"/>
<dbReference type="EMBL" id="JAJJMB010010276">
    <property type="protein sequence ID" value="KAI3910129.1"/>
    <property type="molecule type" value="Genomic_DNA"/>
</dbReference>